<dbReference type="InterPro" id="IPR036388">
    <property type="entry name" value="WH-like_DNA-bd_sf"/>
</dbReference>
<organism evidence="1 2">
    <name type="scientific">Zestomonas carbonaria</name>
    <dbReference type="NCBI Taxonomy" id="2762745"/>
    <lineage>
        <taxon>Bacteria</taxon>
        <taxon>Pseudomonadati</taxon>
        <taxon>Pseudomonadota</taxon>
        <taxon>Gammaproteobacteria</taxon>
        <taxon>Pseudomonadales</taxon>
        <taxon>Pseudomonadaceae</taxon>
        <taxon>Zestomonas</taxon>
    </lineage>
</organism>
<dbReference type="InterPro" id="IPR036390">
    <property type="entry name" value="WH_DNA-bd_sf"/>
</dbReference>
<dbReference type="Proteomes" id="UP000583387">
    <property type="component" value="Unassembled WGS sequence"/>
</dbReference>
<proteinExistence type="predicted"/>
<protein>
    <recommendedName>
        <fullName evidence="3">Ferric uptake regulator family protein</fullName>
    </recommendedName>
</protein>
<evidence type="ECO:0008006" key="3">
    <source>
        <dbReference type="Google" id="ProtNLM"/>
    </source>
</evidence>
<gene>
    <name evidence="1" type="ORF">PSEWESI4_01754</name>
</gene>
<dbReference type="RefSeq" id="WP_187670829.1">
    <property type="nucleotide sequence ID" value="NZ_CAJFCI010000037.1"/>
</dbReference>
<sequence>MRESIALISGAGGQPPHSAAGYGCQEARRILQEAGLRNSLGRLKIIKALWRIAGEQGTVSSKQLHLELAESGEPLSLISVRQVLKRLTQAGLVVRDGVDRYRPASGTHYGERAATAVGSTYF</sequence>
<dbReference type="EMBL" id="CAJFCI010000037">
    <property type="protein sequence ID" value="CAD5107481.1"/>
    <property type="molecule type" value="Genomic_DNA"/>
</dbReference>
<dbReference type="PROSITE" id="PS51257">
    <property type="entry name" value="PROKAR_LIPOPROTEIN"/>
    <property type="match status" value="1"/>
</dbReference>
<reference evidence="1 2" key="1">
    <citation type="submission" date="2020-08" db="EMBL/GenBank/DDBJ databases">
        <authorList>
            <person name="Criscuolo A."/>
        </authorList>
    </citation>
    <scope>NUCLEOTIDE SEQUENCE [LARGE SCALE GENOMIC DNA]</scope>
    <source>
        <strain evidence="1">CIP111764</strain>
    </source>
</reference>
<name>A0A7U7I986_9GAMM</name>
<dbReference type="AlphaFoldDB" id="A0A7U7I986"/>
<accession>A0A7U7I986</accession>
<evidence type="ECO:0000313" key="2">
    <source>
        <dbReference type="Proteomes" id="UP000583387"/>
    </source>
</evidence>
<dbReference type="SUPFAM" id="SSF46785">
    <property type="entry name" value="Winged helix' DNA-binding domain"/>
    <property type="match status" value="1"/>
</dbReference>
<evidence type="ECO:0000313" key="1">
    <source>
        <dbReference type="EMBL" id="CAD5107481.1"/>
    </source>
</evidence>
<dbReference type="Gene3D" id="1.10.10.10">
    <property type="entry name" value="Winged helix-like DNA-binding domain superfamily/Winged helix DNA-binding domain"/>
    <property type="match status" value="1"/>
</dbReference>
<comment type="caution">
    <text evidence="1">The sequence shown here is derived from an EMBL/GenBank/DDBJ whole genome shotgun (WGS) entry which is preliminary data.</text>
</comment>
<keyword evidence="2" id="KW-1185">Reference proteome</keyword>